<dbReference type="Proteomes" id="UP000595437">
    <property type="component" value="Chromosome 16"/>
</dbReference>
<dbReference type="PANTHER" id="PTHR10267:SF0">
    <property type="entry name" value="DNA POLYMERASE SUBUNIT GAMMA-1"/>
    <property type="match status" value="1"/>
</dbReference>
<feature type="non-terminal residue" evidence="1">
    <location>
        <position position="1"/>
    </location>
</feature>
<dbReference type="GO" id="GO:0003887">
    <property type="term" value="F:DNA-directed DNA polymerase activity"/>
    <property type="evidence" value="ECO:0007669"/>
    <property type="project" value="TreeGrafter"/>
</dbReference>
<evidence type="ECO:0000313" key="1">
    <source>
        <dbReference type="EMBL" id="QQP37087.1"/>
    </source>
</evidence>
<dbReference type="PRINTS" id="PR00867">
    <property type="entry name" value="DNAPOLG"/>
</dbReference>
<sequence>QSYFKSSSPSLSLEDGISLIRHLFALKPLRSYSNFSSMEEIGGSESYTFNRLEEIILSPEAKTPVLKNSISRVLEAESVGKDFLTSRINWVVQSSGVDYMHLLILAMDWLMGDVYGLESEFRFLICIHDEVRYVVRSEHRYRAAYCLHLANLMVRAVFVQQLGMDNLPLGVAFFSGVDVDKVMRKEPSSECVTPSNPMGLYLGYGISPGETLTFEEVLEKL</sequence>
<dbReference type="AlphaFoldDB" id="A0A7T8GSN8"/>
<protein>
    <recommendedName>
        <fullName evidence="3">Mitochondrial DNA polymerase catalytic subunit</fullName>
    </recommendedName>
</protein>
<evidence type="ECO:0000313" key="2">
    <source>
        <dbReference type="Proteomes" id="UP000595437"/>
    </source>
</evidence>
<gene>
    <name evidence="1" type="ORF">FKW44_022397</name>
</gene>
<keyword evidence="2" id="KW-1185">Reference proteome</keyword>
<dbReference type="SUPFAM" id="SSF56672">
    <property type="entry name" value="DNA/RNA polymerases"/>
    <property type="match status" value="1"/>
</dbReference>
<name>A0A7T8GSN8_CALRO</name>
<dbReference type="GO" id="GO:0005760">
    <property type="term" value="C:gamma DNA polymerase complex"/>
    <property type="evidence" value="ECO:0007669"/>
    <property type="project" value="InterPro"/>
</dbReference>
<dbReference type="GO" id="GO:0006264">
    <property type="term" value="P:mitochondrial DNA replication"/>
    <property type="evidence" value="ECO:0007669"/>
    <property type="project" value="TreeGrafter"/>
</dbReference>
<evidence type="ECO:0008006" key="3">
    <source>
        <dbReference type="Google" id="ProtNLM"/>
    </source>
</evidence>
<accession>A0A7T8GSN8</accession>
<dbReference type="OrthoDB" id="5588663at2759"/>
<dbReference type="GO" id="GO:0008408">
    <property type="term" value="F:3'-5' exonuclease activity"/>
    <property type="evidence" value="ECO:0007669"/>
    <property type="project" value="TreeGrafter"/>
</dbReference>
<dbReference type="PANTHER" id="PTHR10267">
    <property type="entry name" value="DNA POLYMERASE SUBUNIT GAMMA-1"/>
    <property type="match status" value="1"/>
</dbReference>
<proteinExistence type="predicted"/>
<reference evidence="2" key="1">
    <citation type="submission" date="2021-01" db="EMBL/GenBank/DDBJ databases">
        <title>Caligus Genome Assembly.</title>
        <authorList>
            <person name="Gallardo-Escarate C."/>
        </authorList>
    </citation>
    <scope>NUCLEOTIDE SEQUENCE [LARGE SCALE GENOMIC DNA]</scope>
</reference>
<organism evidence="1 2">
    <name type="scientific">Caligus rogercresseyi</name>
    <name type="common">Sea louse</name>
    <dbReference type="NCBI Taxonomy" id="217165"/>
    <lineage>
        <taxon>Eukaryota</taxon>
        <taxon>Metazoa</taxon>
        <taxon>Ecdysozoa</taxon>
        <taxon>Arthropoda</taxon>
        <taxon>Crustacea</taxon>
        <taxon>Multicrustacea</taxon>
        <taxon>Hexanauplia</taxon>
        <taxon>Copepoda</taxon>
        <taxon>Siphonostomatoida</taxon>
        <taxon>Caligidae</taxon>
        <taxon>Caligus</taxon>
    </lineage>
</organism>
<dbReference type="InterPro" id="IPR002297">
    <property type="entry name" value="DNA-dir_DNA_pol_A_mt"/>
</dbReference>
<dbReference type="EMBL" id="CP045905">
    <property type="protein sequence ID" value="QQP37087.1"/>
    <property type="molecule type" value="Genomic_DNA"/>
</dbReference>
<dbReference type="GO" id="GO:0003677">
    <property type="term" value="F:DNA binding"/>
    <property type="evidence" value="ECO:0007669"/>
    <property type="project" value="InterPro"/>
</dbReference>
<dbReference type="InterPro" id="IPR043502">
    <property type="entry name" value="DNA/RNA_pol_sf"/>
</dbReference>